<evidence type="ECO:0000259" key="4">
    <source>
        <dbReference type="PROSITE" id="PS50020"/>
    </source>
</evidence>
<dbReference type="PANTHER" id="PTHR47522">
    <property type="entry name" value="SALVADOR FAMILY WW DOMAIN-CONTAINING PROTEIN 1"/>
    <property type="match status" value="1"/>
</dbReference>
<dbReference type="FunFam" id="2.20.70.10:FF:000035">
    <property type="entry name" value="Salvador homolog 1 (Drosophila)"/>
    <property type="match status" value="1"/>
</dbReference>
<dbReference type="GO" id="GO:0006915">
    <property type="term" value="P:apoptotic process"/>
    <property type="evidence" value="ECO:0007669"/>
    <property type="project" value="InterPro"/>
</dbReference>
<feature type="domain" description="WW" evidence="4">
    <location>
        <begin position="76"/>
        <end position="109"/>
    </location>
</feature>
<keyword evidence="6" id="KW-1185">Reference proteome</keyword>
<reference evidence="5 6" key="1">
    <citation type="submission" date="2017-06" db="EMBL/GenBank/DDBJ databases">
        <title>A platform for efficient transgenesis in Macrostomum lignano, a flatworm model organism for stem cell research.</title>
        <authorList>
            <person name="Berezikov E."/>
        </authorList>
    </citation>
    <scope>NUCLEOTIDE SEQUENCE [LARGE SCALE GENOMIC DNA]</scope>
    <source>
        <strain evidence="5">DV1</strain>
        <tissue evidence="5">Whole organism</tissue>
    </source>
</reference>
<dbReference type="Gene3D" id="2.20.70.10">
    <property type="match status" value="2"/>
</dbReference>
<dbReference type="GO" id="GO:0035329">
    <property type="term" value="P:hippo signaling"/>
    <property type="evidence" value="ECO:0007669"/>
    <property type="project" value="InterPro"/>
</dbReference>
<dbReference type="STRING" id="282301.A0A267E0G5"/>
<feature type="domain" description="WW" evidence="4">
    <location>
        <begin position="111"/>
        <end position="144"/>
    </location>
</feature>
<dbReference type="Proteomes" id="UP000215902">
    <property type="component" value="Unassembled WGS sequence"/>
</dbReference>
<keyword evidence="2" id="KW-0677">Repeat</keyword>
<dbReference type="GO" id="GO:0008285">
    <property type="term" value="P:negative regulation of cell population proliferation"/>
    <property type="evidence" value="ECO:0007669"/>
    <property type="project" value="TreeGrafter"/>
</dbReference>
<dbReference type="GO" id="GO:0005829">
    <property type="term" value="C:cytosol"/>
    <property type="evidence" value="ECO:0007669"/>
    <property type="project" value="TreeGrafter"/>
</dbReference>
<dbReference type="PROSITE" id="PS50020">
    <property type="entry name" value="WW_DOMAIN_2"/>
    <property type="match status" value="2"/>
</dbReference>
<dbReference type="SMART" id="SM00456">
    <property type="entry name" value="WW"/>
    <property type="match status" value="2"/>
</dbReference>
<dbReference type="InterPro" id="IPR001202">
    <property type="entry name" value="WW_dom"/>
</dbReference>
<feature type="region of interest" description="Disordered" evidence="3">
    <location>
        <begin position="154"/>
        <end position="188"/>
    </location>
</feature>
<evidence type="ECO:0000256" key="2">
    <source>
        <dbReference type="ARBA" id="ARBA00022737"/>
    </source>
</evidence>
<dbReference type="EMBL" id="NIVC01002927">
    <property type="protein sequence ID" value="PAA54349.1"/>
    <property type="molecule type" value="Genomic_DNA"/>
</dbReference>
<dbReference type="PROSITE" id="PS01159">
    <property type="entry name" value="WW_DOMAIN_1"/>
    <property type="match status" value="1"/>
</dbReference>
<keyword evidence="1" id="KW-0597">Phosphoprotein</keyword>
<feature type="compositionally biased region" description="Polar residues" evidence="3">
    <location>
        <begin position="154"/>
        <end position="176"/>
    </location>
</feature>
<comment type="caution">
    <text evidence="5">The sequence shown here is derived from an EMBL/GenBank/DDBJ whole genome shotgun (WGS) entry which is preliminary data.</text>
</comment>
<evidence type="ECO:0000256" key="1">
    <source>
        <dbReference type="ARBA" id="ARBA00022553"/>
    </source>
</evidence>
<sequence length="290" mass="31815">MLSRGGKKHLGSGLGGVSIGIDGRYIRKELPTTFQQPPVPDSALISCHGNRQRPLMPIVPLNHVTAAPASTAAGEDLLPPGWSINWTIRGRKYYIDHTNRTTSWSHPLARESLPSGWDRIESQEKGIYYVNRVARTVQYHHPGLPFNGISVPTAAQQKQQMAGPKQTSWLLGSDGNSPRRPPLPVSEPVEPATVTVESSGDQAAIKKTDLESFLSVYARAPAAYDNRINWGAFSSDELERASDLLGRMAKQEAESIVAAYERYRVALIARKRAMEDCGGCADSHRYSSLL</sequence>
<evidence type="ECO:0000313" key="5">
    <source>
        <dbReference type="EMBL" id="PAA54349.1"/>
    </source>
</evidence>
<name>A0A267E0G5_9PLAT</name>
<evidence type="ECO:0000313" key="6">
    <source>
        <dbReference type="Proteomes" id="UP000215902"/>
    </source>
</evidence>
<dbReference type="InterPro" id="IPR030030">
    <property type="entry name" value="Sav"/>
</dbReference>
<dbReference type="OrthoDB" id="5339429at2759"/>
<dbReference type="CDD" id="cd21433">
    <property type="entry name" value="SARAH_Sav"/>
    <property type="match status" value="1"/>
</dbReference>
<gene>
    <name evidence="5" type="ORF">BOX15_Mlig009845g1</name>
</gene>
<dbReference type="AlphaFoldDB" id="A0A267E0G5"/>
<dbReference type="CDD" id="cd00201">
    <property type="entry name" value="WW"/>
    <property type="match status" value="2"/>
</dbReference>
<evidence type="ECO:0000256" key="3">
    <source>
        <dbReference type="SAM" id="MobiDB-lite"/>
    </source>
</evidence>
<protein>
    <recommendedName>
        <fullName evidence="4">WW domain-containing protein</fullName>
    </recommendedName>
</protein>
<organism evidence="5 6">
    <name type="scientific">Macrostomum lignano</name>
    <dbReference type="NCBI Taxonomy" id="282301"/>
    <lineage>
        <taxon>Eukaryota</taxon>
        <taxon>Metazoa</taxon>
        <taxon>Spiralia</taxon>
        <taxon>Lophotrochozoa</taxon>
        <taxon>Platyhelminthes</taxon>
        <taxon>Rhabditophora</taxon>
        <taxon>Macrostomorpha</taxon>
        <taxon>Macrostomida</taxon>
        <taxon>Macrostomidae</taxon>
        <taxon>Macrostomum</taxon>
    </lineage>
</organism>
<dbReference type="Pfam" id="PF00397">
    <property type="entry name" value="WW"/>
    <property type="match status" value="1"/>
</dbReference>
<dbReference type="InterPro" id="IPR036020">
    <property type="entry name" value="WW_dom_sf"/>
</dbReference>
<dbReference type="GO" id="GO:0060090">
    <property type="term" value="F:molecular adaptor activity"/>
    <property type="evidence" value="ECO:0007669"/>
    <property type="project" value="InterPro"/>
</dbReference>
<dbReference type="PANTHER" id="PTHR47522:SF2">
    <property type="entry name" value="PROTEIN SALVADOR HOMOLOG 1"/>
    <property type="match status" value="1"/>
</dbReference>
<proteinExistence type="predicted"/>
<accession>A0A267E0G5</accession>
<dbReference type="GO" id="GO:0043065">
    <property type="term" value="P:positive regulation of apoptotic process"/>
    <property type="evidence" value="ECO:0007669"/>
    <property type="project" value="TreeGrafter"/>
</dbReference>
<dbReference type="SUPFAM" id="SSF51045">
    <property type="entry name" value="WW domain"/>
    <property type="match status" value="2"/>
</dbReference>